<evidence type="ECO:0000256" key="1">
    <source>
        <dbReference type="SAM" id="MobiDB-lite"/>
    </source>
</evidence>
<gene>
    <name evidence="2" type="ORF">S01H1_50029</name>
</gene>
<feature type="region of interest" description="Disordered" evidence="1">
    <location>
        <begin position="59"/>
        <end position="83"/>
    </location>
</feature>
<organism evidence="2">
    <name type="scientific">marine sediment metagenome</name>
    <dbReference type="NCBI Taxonomy" id="412755"/>
    <lineage>
        <taxon>unclassified sequences</taxon>
        <taxon>metagenomes</taxon>
        <taxon>ecological metagenomes</taxon>
    </lineage>
</organism>
<sequence>THNHRWYNYNVGADDQTYDVSGIPVTLTKASNNSLGIVVGEASGDGDTLSLDITYTTNATGTTESSGTANTGSGGPTTHSVSQDTYTPIYQIMIVAIKD</sequence>
<evidence type="ECO:0000313" key="2">
    <source>
        <dbReference type="EMBL" id="GAG26644.1"/>
    </source>
</evidence>
<name>X0W6U7_9ZZZZ</name>
<proteinExistence type="predicted"/>
<feature type="non-terminal residue" evidence="2">
    <location>
        <position position="1"/>
    </location>
</feature>
<accession>X0W6U7</accession>
<protein>
    <submittedName>
        <fullName evidence="2">Uncharacterized protein</fullName>
    </submittedName>
</protein>
<dbReference type="EMBL" id="BARS01032216">
    <property type="protein sequence ID" value="GAG26644.1"/>
    <property type="molecule type" value="Genomic_DNA"/>
</dbReference>
<dbReference type="AlphaFoldDB" id="X0W6U7"/>
<reference evidence="2" key="1">
    <citation type="journal article" date="2014" name="Front. Microbiol.">
        <title>High frequency of phylogenetically diverse reductive dehalogenase-homologous genes in deep subseafloor sedimentary metagenomes.</title>
        <authorList>
            <person name="Kawai M."/>
            <person name="Futagami T."/>
            <person name="Toyoda A."/>
            <person name="Takaki Y."/>
            <person name="Nishi S."/>
            <person name="Hori S."/>
            <person name="Arai W."/>
            <person name="Tsubouchi T."/>
            <person name="Morono Y."/>
            <person name="Uchiyama I."/>
            <person name="Ito T."/>
            <person name="Fujiyama A."/>
            <person name="Inagaki F."/>
            <person name="Takami H."/>
        </authorList>
    </citation>
    <scope>NUCLEOTIDE SEQUENCE</scope>
    <source>
        <strain evidence="2">Expedition CK06-06</strain>
    </source>
</reference>
<comment type="caution">
    <text evidence="2">The sequence shown here is derived from an EMBL/GenBank/DDBJ whole genome shotgun (WGS) entry which is preliminary data.</text>
</comment>